<evidence type="ECO:0000256" key="1">
    <source>
        <dbReference type="SAM" id="MobiDB-lite"/>
    </source>
</evidence>
<keyword evidence="2" id="KW-1133">Transmembrane helix</keyword>
<feature type="transmembrane region" description="Helical" evidence="2">
    <location>
        <begin position="68"/>
        <end position="86"/>
    </location>
</feature>
<organism evidence="4 5">
    <name type="scientific">Cellulomonas aerilata</name>
    <dbReference type="NCBI Taxonomy" id="515326"/>
    <lineage>
        <taxon>Bacteria</taxon>
        <taxon>Bacillati</taxon>
        <taxon>Actinomycetota</taxon>
        <taxon>Actinomycetes</taxon>
        <taxon>Micrococcales</taxon>
        <taxon>Cellulomonadaceae</taxon>
        <taxon>Cellulomonas</taxon>
    </lineage>
</organism>
<dbReference type="InterPro" id="IPR002881">
    <property type="entry name" value="DUF58"/>
</dbReference>
<feature type="domain" description="DUF58" evidence="3">
    <location>
        <begin position="239"/>
        <end position="282"/>
    </location>
</feature>
<evidence type="ECO:0000313" key="5">
    <source>
        <dbReference type="Proteomes" id="UP000321181"/>
    </source>
</evidence>
<protein>
    <recommendedName>
        <fullName evidence="3">DUF58 domain-containing protein</fullName>
    </recommendedName>
</protein>
<dbReference type="PANTHER" id="PTHR34351:SF1">
    <property type="entry name" value="SLR1927 PROTEIN"/>
    <property type="match status" value="1"/>
</dbReference>
<dbReference type="RefSeq" id="WP_344467586.1">
    <property type="nucleotide sequence ID" value="NZ_BAAARM010000006.1"/>
</dbReference>
<proteinExistence type="predicted"/>
<dbReference type="Proteomes" id="UP000321181">
    <property type="component" value="Unassembled WGS sequence"/>
</dbReference>
<reference evidence="4 5" key="1">
    <citation type="submission" date="2019-07" db="EMBL/GenBank/DDBJ databases">
        <title>Whole genome shotgun sequence of Cellulomonas aerilata NBRC 106308.</title>
        <authorList>
            <person name="Hosoyama A."/>
            <person name="Uohara A."/>
            <person name="Ohji S."/>
            <person name="Ichikawa N."/>
        </authorList>
    </citation>
    <scope>NUCLEOTIDE SEQUENCE [LARGE SCALE GENOMIC DNA]</scope>
    <source>
        <strain evidence="4 5">NBRC 106308</strain>
    </source>
</reference>
<evidence type="ECO:0000259" key="3">
    <source>
        <dbReference type="Pfam" id="PF01882"/>
    </source>
</evidence>
<dbReference type="AlphaFoldDB" id="A0A512DGG0"/>
<comment type="caution">
    <text evidence="4">The sequence shown here is derived from an EMBL/GenBank/DDBJ whole genome shotgun (WGS) entry which is preliminary data.</text>
</comment>
<gene>
    <name evidence="4" type="ORF">CAE01nite_32860</name>
</gene>
<keyword evidence="2" id="KW-0472">Membrane</keyword>
<keyword evidence="5" id="KW-1185">Reference proteome</keyword>
<evidence type="ECO:0000313" key="4">
    <source>
        <dbReference type="EMBL" id="GEO35561.1"/>
    </source>
</evidence>
<dbReference type="EMBL" id="BJYY01000021">
    <property type="protein sequence ID" value="GEO35561.1"/>
    <property type="molecule type" value="Genomic_DNA"/>
</dbReference>
<feature type="region of interest" description="Disordered" evidence="1">
    <location>
        <begin position="1"/>
        <end position="26"/>
    </location>
</feature>
<feature type="compositionally biased region" description="Basic and acidic residues" evidence="1">
    <location>
        <begin position="10"/>
        <end position="19"/>
    </location>
</feature>
<sequence length="456" mass="47954">MPSVASLVRHGRDPRDPRRGTSRAGRLVRRDAPVWTMRPTPRGWGLLAVGALVTGVGIGLGSTDLVRLGLVALLVVVAGAVWVLVVDPTRGRHALRVHRSVTPNPVSAGSGATAHVQVTAGDVASRVRLAEVQLGEQAASQLSGGLTLRARVERAPASITLTYPLSPVRRGRWPLGPLVARRTDPFGVVRTRATLGEAVDVAVWPEVAELAFPAGALVGEPDRVALGARTPSPDDAGLRTYRVGDDLRRVHWASSARRGELLVRSDERAGRRPATVLMDLPADRSGIEWTVSLAASMGLATLGSGHPVRMLGGRSLATRPLAESVGALTHVREGTGVSSRAELLDRAVDLEPAATEAESEADLLAAAAELTRSGSGSELVLAVLGPLTPRARAALAEVVDACEPYAVVRLPRAAGAARRDAEVTLGALRRAGWHVCSAEPGENLEDVWARLLETAR</sequence>
<dbReference type="PANTHER" id="PTHR34351">
    <property type="entry name" value="SLR1927 PROTEIN-RELATED"/>
    <property type="match status" value="1"/>
</dbReference>
<keyword evidence="2" id="KW-0812">Transmembrane</keyword>
<accession>A0A512DGG0</accession>
<evidence type="ECO:0000256" key="2">
    <source>
        <dbReference type="SAM" id="Phobius"/>
    </source>
</evidence>
<name>A0A512DGG0_9CELL</name>
<dbReference type="Pfam" id="PF01882">
    <property type="entry name" value="DUF58"/>
    <property type="match status" value="1"/>
</dbReference>
<feature type="transmembrane region" description="Helical" evidence="2">
    <location>
        <begin position="44"/>
        <end position="62"/>
    </location>
</feature>